<dbReference type="GO" id="GO:0071972">
    <property type="term" value="F:peptidoglycan L,D-transpeptidase activity"/>
    <property type="evidence" value="ECO:0007669"/>
    <property type="project" value="TreeGrafter"/>
</dbReference>
<keyword evidence="11 13" id="KW-0961">Cell wall biogenesis/degradation</keyword>
<dbReference type="PROSITE" id="PS52029">
    <property type="entry name" value="LD_TPASE"/>
    <property type="match status" value="1"/>
</dbReference>
<comment type="caution">
    <text evidence="15">The sequence shown here is derived from an EMBL/GenBank/DDBJ whole genome shotgun (WGS) entry which is preliminary data.</text>
</comment>
<evidence type="ECO:0000256" key="7">
    <source>
        <dbReference type="ARBA" id="ARBA00023136"/>
    </source>
</evidence>
<name>L7KR84_9ACTN</name>
<keyword evidence="6 13" id="KW-0573">Peptidoglycan synthesis</keyword>
<dbReference type="InterPro" id="IPR005490">
    <property type="entry name" value="LD_TPept_cat_dom"/>
</dbReference>
<feature type="active site" description="Nucleophile" evidence="13">
    <location>
        <position position="362"/>
    </location>
</feature>
<keyword evidence="5 13" id="KW-0133">Cell shape</keyword>
<keyword evidence="8" id="KW-0564">Palmitate</keyword>
<keyword evidence="3" id="KW-0808">Transferase</keyword>
<dbReference type="STRING" id="1220583.GOACH_22_00310"/>
<evidence type="ECO:0000256" key="12">
    <source>
        <dbReference type="ARBA" id="ARBA00060592"/>
    </source>
</evidence>
<dbReference type="PANTHER" id="PTHR30582">
    <property type="entry name" value="L,D-TRANSPEPTIDASE"/>
    <property type="match status" value="1"/>
</dbReference>
<evidence type="ECO:0000256" key="4">
    <source>
        <dbReference type="ARBA" id="ARBA00022729"/>
    </source>
</evidence>
<evidence type="ECO:0000256" key="11">
    <source>
        <dbReference type="ARBA" id="ARBA00023316"/>
    </source>
</evidence>
<accession>L7KR84</accession>
<gene>
    <name evidence="15" type="ORF">GOACH_22_00310</name>
</gene>
<dbReference type="AlphaFoldDB" id="L7KR84"/>
<keyword evidence="2" id="KW-1003">Cell membrane</keyword>
<dbReference type="SUPFAM" id="SSF141523">
    <property type="entry name" value="L,D-transpeptidase catalytic domain-like"/>
    <property type="match status" value="1"/>
</dbReference>
<dbReference type="RefSeq" id="WP_005177707.1">
    <property type="nucleotide sequence ID" value="NZ_BANR01000022.1"/>
</dbReference>
<evidence type="ECO:0000259" key="14">
    <source>
        <dbReference type="PROSITE" id="PS52029"/>
    </source>
</evidence>
<evidence type="ECO:0000256" key="13">
    <source>
        <dbReference type="PROSITE-ProRule" id="PRU01373"/>
    </source>
</evidence>
<keyword evidence="9" id="KW-0449">Lipoprotein</keyword>
<dbReference type="PANTHER" id="PTHR30582:SF2">
    <property type="entry name" value="L,D-TRANSPEPTIDASE YCIB-RELATED"/>
    <property type="match status" value="1"/>
</dbReference>
<dbReference type="GO" id="GO:0008360">
    <property type="term" value="P:regulation of cell shape"/>
    <property type="evidence" value="ECO:0007669"/>
    <property type="project" value="UniProtKB-UniRule"/>
</dbReference>
<evidence type="ECO:0000256" key="10">
    <source>
        <dbReference type="ARBA" id="ARBA00023315"/>
    </source>
</evidence>
<evidence type="ECO:0000313" key="15">
    <source>
        <dbReference type="EMBL" id="GAC50233.1"/>
    </source>
</evidence>
<sequence length="414" mass="43401">MTRARFFAGFASRGSGEHRSRVRRAGAIAAAGLIVVSAAACSQSPEYSDTITNAPALQSFAQPTISVTGWRDRPMSDHAVGVMPGAPVKVAAQNGSLTSVVVSGPDGPVAGKVSADGGTWVSSQPLDFGGDYTLTAAAKGVEGDGARKINFTTASADSLASASSVVEDNETVGVGQTVAINFDTPITNKLNAQRAITVTTDPPVEGAFYWLNDSMVRWRPEHFWKPGTKVHVAADIKGIDLGGGVYGSNDLDTNFKVGRSFVAVADDKTKNITISVDGKVVKTMPTSMGKDSTPTNNGIYMVAEREPSVIMDSSTYGVPVGSPGGYRETVYDATRISFSGIYVHSAPWSLGDQGVDDVSNGCLNVSPDNAEWFLNHALRGDIVIAKNTVGEPLPGDDGLGDWNVPWAVWKKGNA</sequence>
<feature type="domain" description="L,D-TPase catalytic" evidence="14">
    <location>
        <begin position="261"/>
        <end position="386"/>
    </location>
</feature>
<dbReference type="Gene3D" id="2.40.440.10">
    <property type="entry name" value="L,D-transpeptidase catalytic domain-like"/>
    <property type="match status" value="1"/>
</dbReference>
<dbReference type="FunFam" id="2.40.440.10:FF:000005">
    <property type="entry name" value="L,D-transpeptidase 2"/>
    <property type="match status" value="1"/>
</dbReference>
<dbReference type="GO" id="GO:0018104">
    <property type="term" value="P:peptidoglycan-protein cross-linking"/>
    <property type="evidence" value="ECO:0007669"/>
    <property type="project" value="TreeGrafter"/>
</dbReference>
<dbReference type="OrthoDB" id="5242354at2"/>
<keyword evidence="4" id="KW-0732">Signal</keyword>
<dbReference type="EMBL" id="BANR01000022">
    <property type="protein sequence ID" value="GAC50233.1"/>
    <property type="molecule type" value="Genomic_DNA"/>
</dbReference>
<evidence type="ECO:0000313" key="16">
    <source>
        <dbReference type="Proteomes" id="UP000010988"/>
    </source>
</evidence>
<dbReference type="InterPro" id="IPR038063">
    <property type="entry name" value="Transpep_catalytic_dom"/>
</dbReference>
<evidence type="ECO:0000256" key="5">
    <source>
        <dbReference type="ARBA" id="ARBA00022960"/>
    </source>
</evidence>
<evidence type="ECO:0000256" key="6">
    <source>
        <dbReference type="ARBA" id="ARBA00022984"/>
    </source>
</evidence>
<dbReference type="GO" id="GO:0005576">
    <property type="term" value="C:extracellular region"/>
    <property type="evidence" value="ECO:0007669"/>
    <property type="project" value="TreeGrafter"/>
</dbReference>
<keyword evidence="16" id="KW-1185">Reference proteome</keyword>
<reference evidence="15 16" key="1">
    <citation type="submission" date="2012-12" db="EMBL/GenBank/DDBJ databases">
        <title>Whole genome shotgun sequence of Gordonia aichiensis NBRC 108223.</title>
        <authorList>
            <person name="Isaki-Nakamura S."/>
            <person name="Hosoyama A."/>
            <person name="Tsuchikane K."/>
            <person name="Ando Y."/>
            <person name="Baba S."/>
            <person name="Ohji S."/>
            <person name="Hamada M."/>
            <person name="Tamura T."/>
            <person name="Yamazoe A."/>
            <person name="Yamazaki S."/>
            <person name="Fujita N."/>
        </authorList>
    </citation>
    <scope>NUCLEOTIDE SEQUENCE [LARGE SCALE GENOMIC DNA]</scope>
    <source>
        <strain evidence="15 16">NBRC 108223</strain>
    </source>
</reference>
<evidence type="ECO:0000256" key="8">
    <source>
        <dbReference type="ARBA" id="ARBA00023139"/>
    </source>
</evidence>
<organism evidence="15 16">
    <name type="scientific">Gordonia aichiensis NBRC 108223</name>
    <dbReference type="NCBI Taxonomy" id="1220583"/>
    <lineage>
        <taxon>Bacteria</taxon>
        <taxon>Bacillati</taxon>
        <taxon>Actinomycetota</taxon>
        <taxon>Actinomycetes</taxon>
        <taxon>Mycobacteriales</taxon>
        <taxon>Gordoniaceae</taxon>
        <taxon>Gordonia</taxon>
    </lineage>
</organism>
<dbReference type="CDD" id="cd16913">
    <property type="entry name" value="YkuD_like"/>
    <property type="match status" value="1"/>
</dbReference>
<dbReference type="Gene3D" id="2.60.40.3780">
    <property type="match status" value="1"/>
</dbReference>
<dbReference type="UniPathway" id="UPA00219"/>
<dbReference type="InterPro" id="IPR050979">
    <property type="entry name" value="LD-transpeptidase"/>
</dbReference>
<dbReference type="Proteomes" id="UP000010988">
    <property type="component" value="Unassembled WGS sequence"/>
</dbReference>
<dbReference type="InterPro" id="IPR041280">
    <property type="entry name" value="Big_10"/>
</dbReference>
<evidence type="ECO:0000256" key="1">
    <source>
        <dbReference type="ARBA" id="ARBA00004752"/>
    </source>
</evidence>
<dbReference type="Gene3D" id="2.60.40.3710">
    <property type="match status" value="1"/>
</dbReference>
<evidence type="ECO:0000256" key="3">
    <source>
        <dbReference type="ARBA" id="ARBA00022679"/>
    </source>
</evidence>
<dbReference type="Pfam" id="PF03734">
    <property type="entry name" value="YkuD"/>
    <property type="match status" value="1"/>
</dbReference>
<evidence type="ECO:0000256" key="9">
    <source>
        <dbReference type="ARBA" id="ARBA00023288"/>
    </source>
</evidence>
<dbReference type="Pfam" id="PF17964">
    <property type="entry name" value="Big_10"/>
    <property type="match status" value="1"/>
</dbReference>
<comment type="pathway">
    <text evidence="1 13">Cell wall biogenesis; peptidoglycan biosynthesis.</text>
</comment>
<keyword evidence="7" id="KW-0472">Membrane</keyword>
<protein>
    <recommendedName>
        <fullName evidence="14">L,D-TPase catalytic domain-containing protein</fullName>
    </recommendedName>
</protein>
<evidence type="ECO:0000256" key="2">
    <source>
        <dbReference type="ARBA" id="ARBA00022475"/>
    </source>
</evidence>
<dbReference type="GO" id="GO:0016746">
    <property type="term" value="F:acyltransferase activity"/>
    <property type="evidence" value="ECO:0007669"/>
    <property type="project" value="UniProtKB-KW"/>
</dbReference>
<keyword evidence="10" id="KW-0012">Acyltransferase</keyword>
<proteinExistence type="predicted"/>
<dbReference type="eggNOG" id="COG1376">
    <property type="taxonomic scope" value="Bacteria"/>
</dbReference>
<dbReference type="GO" id="GO:0071555">
    <property type="term" value="P:cell wall organization"/>
    <property type="evidence" value="ECO:0007669"/>
    <property type="project" value="UniProtKB-UniRule"/>
</dbReference>
<feature type="active site" description="Proton donor/acceptor" evidence="13">
    <location>
        <position position="344"/>
    </location>
</feature>
<dbReference type="CDD" id="cd13432">
    <property type="entry name" value="LDT_IgD_like_2"/>
    <property type="match status" value="1"/>
</dbReference>
<comment type="pathway">
    <text evidence="12">Glycan biosynthesis.</text>
</comment>